<dbReference type="HOGENOM" id="CLU_958991_0_0_9"/>
<dbReference type="EMBL" id="CP003359">
    <property type="protein sequence ID" value="AGB42051.1"/>
    <property type="molecule type" value="Genomic_DNA"/>
</dbReference>
<dbReference type="RefSeq" id="WP_015327765.1">
    <property type="nucleotide sequence ID" value="NC_019978.1"/>
</dbReference>
<dbReference type="AlphaFoldDB" id="L0KAK9"/>
<evidence type="ECO:0000313" key="1">
    <source>
        <dbReference type="EMBL" id="AGB42051.1"/>
    </source>
</evidence>
<dbReference type="Proteomes" id="UP000010880">
    <property type="component" value="Chromosome"/>
</dbReference>
<reference evidence="2" key="1">
    <citation type="submission" date="2012-02" db="EMBL/GenBank/DDBJ databases">
        <title>The complete genome of Halobacteroides halobius DSM 5150.</title>
        <authorList>
            <person name="Lucas S."/>
            <person name="Copeland A."/>
            <person name="Lapidus A."/>
            <person name="Glavina del Rio T."/>
            <person name="Dalin E."/>
            <person name="Tice H."/>
            <person name="Bruce D."/>
            <person name="Goodwin L."/>
            <person name="Pitluck S."/>
            <person name="Peters L."/>
            <person name="Mikhailova N."/>
            <person name="Gu W."/>
            <person name="Kyrpides N."/>
            <person name="Mavromatis K."/>
            <person name="Ivanova N."/>
            <person name="Brettin T."/>
            <person name="Detter J.C."/>
            <person name="Han C."/>
            <person name="Larimer F."/>
            <person name="Land M."/>
            <person name="Hauser L."/>
            <person name="Markowitz V."/>
            <person name="Cheng J.-F."/>
            <person name="Hugenholtz P."/>
            <person name="Woyke T."/>
            <person name="Wu D."/>
            <person name="Tindall B."/>
            <person name="Pomrenke H."/>
            <person name="Brambilla E."/>
            <person name="Klenk H.-P."/>
            <person name="Eisen J.A."/>
        </authorList>
    </citation>
    <scope>NUCLEOTIDE SEQUENCE [LARGE SCALE GENOMIC DNA]</scope>
    <source>
        <strain evidence="2">ATCC 35273 / DSM 5150 / MD-1</strain>
    </source>
</reference>
<accession>L0KAK9</accession>
<sequence length="290" mass="35066">MHKANNEKFEIENKIIKLALFGTKKDICEKIDMNIGGWIDNHNMVARTLLSHCAKRVLDIYRFPGYKEKYWLPDYEDKYKEVKKLFSYFSVEELEKAYNELEKLYEFTQAKLKEDFDYKNNKLKLGRSLSSFERNQIKQQLLNEKSTIEYRTNTITSYTTDGGLYGYGSPIFLEREVKVKNILIHSKYLKYHNRRCNYRDPEKEVWVVNRSPFGKVRFPNQNFKWDAKEFKNNRNLYKPYKDNQISIRKETIDAPESITMEQRSRPCESNFIKKMIRVEDFWNKLKDWVR</sequence>
<keyword evidence="2" id="KW-1185">Reference proteome</keyword>
<organism evidence="1 2">
    <name type="scientific">Halobacteroides halobius (strain ATCC 35273 / DSM 5150 / MD-1)</name>
    <dbReference type="NCBI Taxonomy" id="748449"/>
    <lineage>
        <taxon>Bacteria</taxon>
        <taxon>Bacillati</taxon>
        <taxon>Bacillota</taxon>
        <taxon>Clostridia</taxon>
        <taxon>Halanaerobiales</taxon>
        <taxon>Halobacteroidaceae</taxon>
        <taxon>Halobacteroides</taxon>
    </lineage>
</organism>
<name>L0KAK9_HALHC</name>
<gene>
    <name evidence="1" type="ordered locus">Halha_2169</name>
</gene>
<evidence type="ECO:0000313" key="2">
    <source>
        <dbReference type="Proteomes" id="UP000010880"/>
    </source>
</evidence>
<protein>
    <submittedName>
        <fullName evidence="1">Uncharacterized protein</fullName>
    </submittedName>
</protein>
<dbReference type="KEGG" id="hhl:Halha_2169"/>
<proteinExistence type="predicted"/>